<dbReference type="Gene3D" id="3.40.630.30">
    <property type="match status" value="1"/>
</dbReference>
<evidence type="ECO:0000313" key="2">
    <source>
        <dbReference type="Proteomes" id="UP001595826"/>
    </source>
</evidence>
<sequence length="373" mass="44129">MINIKEAKTKKEIKKFVLFPFSLYKNNKYWVPPIIKDEINNFDANKNPVFKHSQAWFLLAYKNDKIVGRVLAIINWHEVNEQKIKKMRFGWFDMIDDVEVSKALLAKVNEIGKQHNLEYLEGPVGFNNLDKTGVLIDGFDHLGTMITWYNHPYYKDHLEQLGFVKEKEYLENKFKFKNVDTVYYSRVSNIIKKRLKLKALDFKKTKDIMPYVDDMFTVFDKSYSTLATYVPISEEQKEYFKKKYISFINPEYIKFVMNDENQLIAFAIVMPSFSNALQKAKGKLFPTGIFYLLNAKKHAKDVTFYLIGIDPKYQNKGVTAIIFDQYSKTFAKKGIINCIRTPELEENEAIRKIWQDFNPVTHKRRRTYRKAIQ</sequence>
<dbReference type="Proteomes" id="UP001595826">
    <property type="component" value="Unassembled WGS sequence"/>
</dbReference>
<dbReference type="SUPFAM" id="SSF55729">
    <property type="entry name" value="Acyl-CoA N-acyltransferases (Nat)"/>
    <property type="match status" value="1"/>
</dbReference>
<dbReference type="RefSeq" id="WP_377411267.1">
    <property type="nucleotide sequence ID" value="NZ_JBHSCY010000003.1"/>
</dbReference>
<keyword evidence="2" id="KW-1185">Reference proteome</keyword>
<dbReference type="InterPro" id="IPR039968">
    <property type="entry name" value="BcerS-like"/>
</dbReference>
<dbReference type="PANTHER" id="PTHR41368:SF1">
    <property type="entry name" value="PROTEIN YGHO"/>
    <property type="match status" value="1"/>
</dbReference>
<protein>
    <submittedName>
        <fullName evidence="1">GTP cyclohydrolase</fullName>
    </submittedName>
</protein>
<dbReference type="PANTHER" id="PTHR41368">
    <property type="entry name" value="PROTEIN YGHO"/>
    <property type="match status" value="1"/>
</dbReference>
<name>A0ABV8RDJ7_9FLAO</name>
<comment type="caution">
    <text evidence="1">The sequence shown here is derived from an EMBL/GenBank/DDBJ whole genome shotgun (WGS) entry which is preliminary data.</text>
</comment>
<evidence type="ECO:0000313" key="1">
    <source>
        <dbReference type="EMBL" id="MFC4269827.1"/>
    </source>
</evidence>
<reference evidence="2" key="1">
    <citation type="journal article" date="2019" name="Int. J. Syst. Evol. Microbiol.">
        <title>The Global Catalogue of Microorganisms (GCM) 10K type strain sequencing project: providing services to taxonomists for standard genome sequencing and annotation.</title>
        <authorList>
            <consortium name="The Broad Institute Genomics Platform"/>
            <consortium name="The Broad Institute Genome Sequencing Center for Infectious Disease"/>
            <person name="Wu L."/>
            <person name="Ma J."/>
        </authorList>
    </citation>
    <scope>NUCLEOTIDE SEQUENCE [LARGE SCALE GENOMIC DNA]</scope>
    <source>
        <strain evidence="2">CECT 8655</strain>
    </source>
</reference>
<proteinExistence type="predicted"/>
<dbReference type="InterPro" id="IPR016181">
    <property type="entry name" value="Acyl_CoA_acyltransferase"/>
</dbReference>
<gene>
    <name evidence="1" type="ORF">ACFOWD_13000</name>
</gene>
<dbReference type="EMBL" id="JBHSCY010000003">
    <property type="protein sequence ID" value="MFC4269827.1"/>
    <property type="molecule type" value="Genomic_DNA"/>
</dbReference>
<accession>A0ABV8RDJ7</accession>
<organism evidence="1 2">
    <name type="scientific">Polaribacter marinivivus</name>
    <dbReference type="NCBI Taxonomy" id="1524260"/>
    <lineage>
        <taxon>Bacteria</taxon>
        <taxon>Pseudomonadati</taxon>
        <taxon>Bacteroidota</taxon>
        <taxon>Flavobacteriia</taxon>
        <taxon>Flavobacteriales</taxon>
        <taxon>Flavobacteriaceae</taxon>
    </lineage>
</organism>